<comment type="caution">
    <text evidence="9">The sequence shown here is derived from an EMBL/GenBank/DDBJ whole genome shotgun (WGS) entry which is preliminary data.</text>
</comment>
<comment type="function">
    <text evidence="4 5">Required for flagellar hook formation. May act as a scaffolding protein.</text>
</comment>
<dbReference type="InterPro" id="IPR005648">
    <property type="entry name" value="FlgD"/>
</dbReference>
<keyword evidence="3 5" id="KW-1005">Bacterial flagellum biogenesis</keyword>
<dbReference type="Gene3D" id="2.30.30.910">
    <property type="match status" value="1"/>
</dbReference>
<dbReference type="Pfam" id="PF13860">
    <property type="entry name" value="FlgD_ig"/>
    <property type="match status" value="1"/>
</dbReference>
<evidence type="ECO:0000259" key="8">
    <source>
        <dbReference type="Pfam" id="PF13861"/>
    </source>
</evidence>
<dbReference type="Pfam" id="PF03963">
    <property type="entry name" value="FlgD"/>
    <property type="match status" value="1"/>
</dbReference>
<accession>A0A1B7HMC4</accession>
<organism evidence="9 10">
    <name type="scientific">Buttiauxella noackiae ATCC 51607</name>
    <dbReference type="NCBI Taxonomy" id="1354255"/>
    <lineage>
        <taxon>Bacteria</taxon>
        <taxon>Pseudomonadati</taxon>
        <taxon>Pseudomonadota</taxon>
        <taxon>Gammaproteobacteria</taxon>
        <taxon>Enterobacterales</taxon>
        <taxon>Enterobacteriaceae</taxon>
        <taxon>Buttiauxella</taxon>
    </lineage>
</organism>
<comment type="similarity">
    <text evidence="1 5">Belongs to the FlgD family.</text>
</comment>
<evidence type="ECO:0000256" key="4">
    <source>
        <dbReference type="ARBA" id="ARBA00024746"/>
    </source>
</evidence>
<evidence type="ECO:0000256" key="1">
    <source>
        <dbReference type="ARBA" id="ARBA00010577"/>
    </source>
</evidence>
<evidence type="ECO:0000313" key="10">
    <source>
        <dbReference type="Proteomes" id="UP000078286"/>
    </source>
</evidence>
<protein>
    <recommendedName>
        <fullName evidence="2 5">Basal-body rod modification protein FlgD</fullName>
    </recommendedName>
</protein>
<evidence type="ECO:0000256" key="3">
    <source>
        <dbReference type="ARBA" id="ARBA00022795"/>
    </source>
</evidence>
<dbReference type="PATRIC" id="fig|1354255.3.peg.2603"/>
<dbReference type="NCBIfam" id="NF007198">
    <property type="entry name" value="PRK09619.1"/>
    <property type="match status" value="1"/>
</dbReference>
<dbReference type="InterPro" id="IPR025963">
    <property type="entry name" value="FLgD_Tudor"/>
</dbReference>
<evidence type="ECO:0000313" key="9">
    <source>
        <dbReference type="EMBL" id="OAT16708.1"/>
    </source>
</evidence>
<evidence type="ECO:0000256" key="2">
    <source>
        <dbReference type="ARBA" id="ARBA00016013"/>
    </source>
</evidence>
<dbReference type="EMBL" id="LXEO01000037">
    <property type="protein sequence ID" value="OAT16708.1"/>
    <property type="molecule type" value="Genomic_DNA"/>
</dbReference>
<evidence type="ECO:0000256" key="5">
    <source>
        <dbReference type="RuleBase" id="RU362076"/>
    </source>
</evidence>
<feature type="region of interest" description="Disordered" evidence="6">
    <location>
        <begin position="1"/>
        <end position="24"/>
    </location>
</feature>
<keyword evidence="9" id="KW-0969">Cilium</keyword>
<name>A0A1B7HMC4_9ENTR</name>
<feature type="domain" description="FlgD/Vpr Ig-like" evidence="7">
    <location>
        <begin position="104"/>
        <end position="174"/>
    </location>
</feature>
<proteinExistence type="inferred from homology"/>
<evidence type="ECO:0000259" key="7">
    <source>
        <dbReference type="Pfam" id="PF13860"/>
    </source>
</evidence>
<dbReference type="Gene3D" id="2.60.40.4070">
    <property type="match status" value="1"/>
</dbReference>
<dbReference type="InterPro" id="IPR025965">
    <property type="entry name" value="FlgD/Vpr_Ig-like"/>
</dbReference>
<dbReference type="GO" id="GO:0044781">
    <property type="term" value="P:bacterial-type flagellum organization"/>
    <property type="evidence" value="ECO:0007669"/>
    <property type="project" value="UniProtKB-UniRule"/>
</dbReference>
<keyword evidence="10" id="KW-1185">Reference proteome</keyword>
<dbReference type="Proteomes" id="UP000078286">
    <property type="component" value="Unassembled WGS sequence"/>
</dbReference>
<sequence>MNVTDTSTYATDTSGSSISPNGQSASGMNDMFLKLLVAQVQNQDPLNPTDGTEYVGQLAQLSQVQSMEKVASLMQNSSIMMDNLQTLTTANLVGQNVMVQTDRVELQGDSVLNGRLTLEHPASSVTVHVKDASGNEHKIDLGRQQAGLVDFTLDAKKLGLPEGKYTLSAVTDTAEKSIPMEIGGTVSNVRIPLKGGVTMLKIAGLGEVPYSSISQFGGQASGTRRT</sequence>
<reference evidence="9 10" key="1">
    <citation type="submission" date="2016-04" db="EMBL/GenBank/DDBJ databases">
        <title>ATOL: Assembling a taxonomically balanced genome-scale reconstruction of the evolutionary history of the Enterobacteriaceae.</title>
        <authorList>
            <person name="Plunkett G.III."/>
            <person name="Neeno-Eckwall E.C."/>
            <person name="Glasner J.D."/>
            <person name="Perna N.T."/>
        </authorList>
    </citation>
    <scope>NUCLEOTIDE SEQUENCE [LARGE SCALE GENOMIC DNA]</scope>
    <source>
        <strain evidence="9 10">ATCC 51607</strain>
    </source>
</reference>
<feature type="domain" description="FlgD Tudor-like" evidence="8">
    <location>
        <begin position="85"/>
        <end position="213"/>
    </location>
</feature>
<dbReference type="AlphaFoldDB" id="A0A1B7HMC4"/>
<dbReference type="Pfam" id="PF13861">
    <property type="entry name" value="FLgD_tudor"/>
    <property type="match status" value="1"/>
</dbReference>
<gene>
    <name evidence="9" type="ORF">M979_2527</name>
</gene>
<evidence type="ECO:0000256" key="6">
    <source>
        <dbReference type="SAM" id="MobiDB-lite"/>
    </source>
</evidence>
<keyword evidence="9" id="KW-0966">Cell projection</keyword>
<dbReference type="RefSeq" id="WP_064555135.1">
    <property type="nucleotide sequence ID" value="NZ_LXEO01000037.1"/>
</dbReference>
<keyword evidence="9" id="KW-0282">Flagellum</keyword>